<dbReference type="Proteomes" id="UP000324222">
    <property type="component" value="Unassembled WGS sequence"/>
</dbReference>
<accession>A0A5B7D9W9</accession>
<reference evidence="1 2" key="1">
    <citation type="submission" date="2019-05" db="EMBL/GenBank/DDBJ databases">
        <title>Another draft genome of Portunus trituberculatus and its Hox gene families provides insights of decapod evolution.</title>
        <authorList>
            <person name="Jeong J.-H."/>
            <person name="Song I."/>
            <person name="Kim S."/>
            <person name="Choi T."/>
            <person name="Kim D."/>
            <person name="Ryu S."/>
            <person name="Kim W."/>
        </authorList>
    </citation>
    <scope>NUCLEOTIDE SEQUENCE [LARGE SCALE GENOMIC DNA]</scope>
    <source>
        <tissue evidence="1">Muscle</tissue>
    </source>
</reference>
<name>A0A5B7D9W9_PORTR</name>
<gene>
    <name evidence="1" type="ORF">E2C01_010995</name>
</gene>
<comment type="caution">
    <text evidence="1">The sequence shown here is derived from an EMBL/GenBank/DDBJ whole genome shotgun (WGS) entry which is preliminary data.</text>
</comment>
<proteinExistence type="predicted"/>
<keyword evidence="2" id="KW-1185">Reference proteome</keyword>
<dbReference type="AlphaFoldDB" id="A0A5B7D9W9"/>
<protein>
    <submittedName>
        <fullName evidence="1">Uncharacterized protein</fullName>
    </submittedName>
</protein>
<evidence type="ECO:0000313" key="1">
    <source>
        <dbReference type="EMBL" id="MPC18120.1"/>
    </source>
</evidence>
<sequence length="116" mass="13198">MVMRDTWRRSCSRFCLLLGHHQCFVEMCQLNDAWIDSRCLAVHLHWDCLLGDDLCSFTLADGGAVSSSLEQRLWGRQGRCSTSHSPRNVEEDHRVHLVLLQDGGHVLAITLQRAIV</sequence>
<dbReference type="EMBL" id="VSRR010000649">
    <property type="protein sequence ID" value="MPC18120.1"/>
    <property type="molecule type" value="Genomic_DNA"/>
</dbReference>
<organism evidence="1 2">
    <name type="scientific">Portunus trituberculatus</name>
    <name type="common">Swimming crab</name>
    <name type="synonym">Neptunus trituberculatus</name>
    <dbReference type="NCBI Taxonomy" id="210409"/>
    <lineage>
        <taxon>Eukaryota</taxon>
        <taxon>Metazoa</taxon>
        <taxon>Ecdysozoa</taxon>
        <taxon>Arthropoda</taxon>
        <taxon>Crustacea</taxon>
        <taxon>Multicrustacea</taxon>
        <taxon>Malacostraca</taxon>
        <taxon>Eumalacostraca</taxon>
        <taxon>Eucarida</taxon>
        <taxon>Decapoda</taxon>
        <taxon>Pleocyemata</taxon>
        <taxon>Brachyura</taxon>
        <taxon>Eubrachyura</taxon>
        <taxon>Portunoidea</taxon>
        <taxon>Portunidae</taxon>
        <taxon>Portuninae</taxon>
        <taxon>Portunus</taxon>
    </lineage>
</organism>
<evidence type="ECO:0000313" key="2">
    <source>
        <dbReference type="Proteomes" id="UP000324222"/>
    </source>
</evidence>